<evidence type="ECO:0000313" key="1">
    <source>
        <dbReference type="EMBL" id="MSB19110.1"/>
    </source>
</evidence>
<protein>
    <submittedName>
        <fullName evidence="1">Uncharacterized protein</fullName>
    </submittedName>
</protein>
<accession>A0A6I2R2B2</accession>
<comment type="caution">
    <text evidence="1">The sequence shown here is derived from an EMBL/GenBank/DDBJ whole genome shotgun (WGS) entry which is preliminary data.</text>
</comment>
<organism evidence="1 2">
    <name type="scientific">Flavonifractor plautii</name>
    <name type="common">Fusobacterium plautii</name>
    <dbReference type="NCBI Taxonomy" id="292800"/>
    <lineage>
        <taxon>Bacteria</taxon>
        <taxon>Bacillati</taxon>
        <taxon>Bacillota</taxon>
        <taxon>Clostridia</taxon>
        <taxon>Eubacteriales</taxon>
        <taxon>Oscillospiraceae</taxon>
        <taxon>Flavonifractor</taxon>
    </lineage>
</organism>
<evidence type="ECO:0000313" key="2">
    <source>
        <dbReference type="Proteomes" id="UP000434475"/>
    </source>
</evidence>
<dbReference type="AlphaFoldDB" id="A0A6I2R2B2"/>
<name>A0A6I2R2B2_FLAPL</name>
<dbReference type="RefSeq" id="WP_172697469.1">
    <property type="nucleotide sequence ID" value="NZ_JADMVC010000001.1"/>
</dbReference>
<dbReference type="EMBL" id="WKPR01000004">
    <property type="protein sequence ID" value="MSB19110.1"/>
    <property type="molecule type" value="Genomic_DNA"/>
</dbReference>
<reference evidence="1 2" key="1">
    <citation type="journal article" date="2019" name="Nat. Med.">
        <title>A library of human gut bacterial isolates paired with longitudinal multiomics data enables mechanistic microbiome research.</title>
        <authorList>
            <person name="Poyet M."/>
            <person name="Groussin M."/>
            <person name="Gibbons S.M."/>
            <person name="Avila-Pacheco J."/>
            <person name="Jiang X."/>
            <person name="Kearney S.M."/>
            <person name="Perrotta A.R."/>
            <person name="Berdy B."/>
            <person name="Zhao S."/>
            <person name="Lieberman T.D."/>
            <person name="Swanson P.K."/>
            <person name="Smith M."/>
            <person name="Roesemann S."/>
            <person name="Alexander J.E."/>
            <person name="Rich S.A."/>
            <person name="Livny J."/>
            <person name="Vlamakis H."/>
            <person name="Clish C."/>
            <person name="Bullock K."/>
            <person name="Deik A."/>
            <person name="Scott J."/>
            <person name="Pierce K.A."/>
            <person name="Xavier R.J."/>
            <person name="Alm E.J."/>
        </authorList>
    </citation>
    <scope>NUCLEOTIDE SEQUENCE [LARGE SCALE GENOMIC DNA]</scope>
    <source>
        <strain evidence="1 2">BIOML-A2</strain>
    </source>
</reference>
<gene>
    <name evidence="1" type="ORF">GKE97_06205</name>
</gene>
<proteinExistence type="predicted"/>
<dbReference type="Proteomes" id="UP000434475">
    <property type="component" value="Unassembled WGS sequence"/>
</dbReference>
<sequence>MGKNGYLERRKARDTVMQDAIRQTYQQYMTDMLILTLNDPEVMGKDVFGYKRLKRVLDAWGKKYDQYFDALTKKPEADYAREKIDAAMKLICGDSQDFIPFEQRYEWLPEIRYDRRG</sequence>